<reference evidence="6 7" key="1">
    <citation type="submission" date="2023-11" db="EMBL/GenBank/DDBJ databases">
        <title>Halocaridina rubra genome assembly.</title>
        <authorList>
            <person name="Smith C."/>
        </authorList>
    </citation>
    <scope>NUCLEOTIDE SEQUENCE [LARGE SCALE GENOMIC DNA]</scope>
    <source>
        <strain evidence="6">EP-1</strain>
        <tissue evidence="6">Whole</tissue>
    </source>
</reference>
<keyword evidence="3 5" id="KW-0906">Nuclear pore complex</keyword>
<comment type="subcellular location">
    <subcellularLocation>
        <location evidence="1 5">Nucleus</location>
        <location evidence="1 5">Nuclear pore complex</location>
    </subcellularLocation>
</comment>
<evidence type="ECO:0000256" key="2">
    <source>
        <dbReference type="ARBA" id="ARBA00010186"/>
    </source>
</evidence>
<dbReference type="AlphaFoldDB" id="A0AAN8XDW0"/>
<sequence length="266" mass="29557">SLKGKNDENIFSSCISQLVLQSREFDLLLGRLEPDGRRIPGVIDKFKVDVSEVIEMVAEDSEKKGLHEDAVKLYDLAKNHNKVVALLNQLLSQVVHQTESGSGSQRGRVLELATSVALRFKTHGTNSLPNNAAALHLLLDLATFFDLYHKNHFSDALEVLKRLHIIALTSDEVETRMNGVSAYGSEIRSVLHHILLAAMYTTYRLYRMPSSTPTPFPQATATPAVMPGNKHLKEQARAIVTFAGMIPMRLHSEVNARLVQLEALIN</sequence>
<evidence type="ECO:0000256" key="1">
    <source>
        <dbReference type="ARBA" id="ARBA00004567"/>
    </source>
</evidence>
<comment type="similarity">
    <text evidence="2 5">Belongs to the nucleoporin interacting component (NIC) family.</text>
</comment>
<dbReference type="InterPro" id="IPR007231">
    <property type="entry name" value="Nucleoporin_int_Nup93/Nic96"/>
</dbReference>
<dbReference type="EMBL" id="JAXCGZ010006488">
    <property type="protein sequence ID" value="KAK7079728.1"/>
    <property type="molecule type" value="Genomic_DNA"/>
</dbReference>
<keyword evidence="5" id="KW-0811">Translocation</keyword>
<dbReference type="GO" id="GO:0006606">
    <property type="term" value="P:protein import into nucleus"/>
    <property type="evidence" value="ECO:0007669"/>
    <property type="project" value="TreeGrafter"/>
</dbReference>
<proteinExistence type="inferred from homology"/>
<keyword evidence="5" id="KW-0509">mRNA transport</keyword>
<dbReference type="GO" id="GO:0016973">
    <property type="term" value="P:poly(A)+ mRNA export from nucleus"/>
    <property type="evidence" value="ECO:0007669"/>
    <property type="project" value="TreeGrafter"/>
</dbReference>
<accession>A0AAN8XDW0</accession>
<evidence type="ECO:0000313" key="7">
    <source>
        <dbReference type="Proteomes" id="UP001381693"/>
    </source>
</evidence>
<evidence type="ECO:0000256" key="5">
    <source>
        <dbReference type="RuleBase" id="RU364035"/>
    </source>
</evidence>
<keyword evidence="4 5" id="KW-0539">Nucleus</keyword>
<keyword evidence="5" id="KW-0653">Protein transport</keyword>
<evidence type="ECO:0000313" key="6">
    <source>
        <dbReference type="EMBL" id="KAK7079728.1"/>
    </source>
</evidence>
<evidence type="ECO:0000256" key="3">
    <source>
        <dbReference type="ARBA" id="ARBA00023132"/>
    </source>
</evidence>
<dbReference type="Pfam" id="PF04097">
    <property type="entry name" value="Nic96"/>
    <property type="match status" value="1"/>
</dbReference>
<keyword evidence="5" id="KW-0472">Membrane</keyword>
<evidence type="ECO:0000256" key="4">
    <source>
        <dbReference type="ARBA" id="ARBA00023242"/>
    </source>
</evidence>
<protein>
    <recommendedName>
        <fullName evidence="5">Nuclear pore protein</fullName>
    </recommendedName>
</protein>
<organism evidence="6 7">
    <name type="scientific">Halocaridina rubra</name>
    <name type="common">Hawaiian red shrimp</name>
    <dbReference type="NCBI Taxonomy" id="373956"/>
    <lineage>
        <taxon>Eukaryota</taxon>
        <taxon>Metazoa</taxon>
        <taxon>Ecdysozoa</taxon>
        <taxon>Arthropoda</taxon>
        <taxon>Crustacea</taxon>
        <taxon>Multicrustacea</taxon>
        <taxon>Malacostraca</taxon>
        <taxon>Eumalacostraca</taxon>
        <taxon>Eucarida</taxon>
        <taxon>Decapoda</taxon>
        <taxon>Pleocyemata</taxon>
        <taxon>Caridea</taxon>
        <taxon>Atyoidea</taxon>
        <taxon>Atyidae</taxon>
        <taxon>Halocaridina</taxon>
    </lineage>
</organism>
<feature type="non-terminal residue" evidence="6">
    <location>
        <position position="1"/>
    </location>
</feature>
<dbReference type="GO" id="GO:0017056">
    <property type="term" value="F:structural constituent of nuclear pore"/>
    <property type="evidence" value="ECO:0007669"/>
    <property type="project" value="InterPro"/>
</dbReference>
<keyword evidence="5" id="KW-0813">Transport</keyword>
<comment type="caution">
    <text evidence="6">The sequence shown here is derived from an EMBL/GenBank/DDBJ whole genome shotgun (WGS) entry which is preliminary data.</text>
</comment>
<keyword evidence="7" id="KW-1185">Reference proteome</keyword>
<dbReference type="PANTHER" id="PTHR11225:SF4">
    <property type="entry name" value="NUCLEAR PORE COMPLEX PROTEIN NUP93"/>
    <property type="match status" value="1"/>
</dbReference>
<dbReference type="PANTHER" id="PTHR11225">
    <property type="entry name" value="NUCLEAR PORE COMPLEX PROTEIN NUP93 NUCLEOPORIN NUP93 DEAD EYE PROTEIN"/>
    <property type="match status" value="1"/>
</dbReference>
<gene>
    <name evidence="6" type="primary">NUP93_1</name>
    <name evidence="6" type="ORF">SK128_023891</name>
</gene>
<dbReference type="Proteomes" id="UP001381693">
    <property type="component" value="Unassembled WGS sequence"/>
</dbReference>
<dbReference type="GO" id="GO:0005643">
    <property type="term" value="C:nuclear pore"/>
    <property type="evidence" value="ECO:0007669"/>
    <property type="project" value="UniProtKB-SubCell"/>
</dbReference>
<name>A0AAN8XDW0_HALRR</name>